<name>A0A0A9YXJ0_LYGHE</name>
<accession>A0A0A9YXJ0</accession>
<dbReference type="EMBL" id="GBHO01009324">
    <property type="protein sequence ID" value="JAG34280.1"/>
    <property type="molecule type" value="Transcribed_RNA"/>
</dbReference>
<reference evidence="1" key="1">
    <citation type="journal article" date="2014" name="PLoS ONE">
        <title>Transcriptome-Based Identification of ABC Transporters in the Western Tarnished Plant Bug Lygus hesperus.</title>
        <authorList>
            <person name="Hull J.J."/>
            <person name="Chaney K."/>
            <person name="Geib S.M."/>
            <person name="Fabrick J.A."/>
            <person name="Brent C.S."/>
            <person name="Walsh D."/>
            <person name="Lavine L.C."/>
        </authorList>
    </citation>
    <scope>NUCLEOTIDE SEQUENCE</scope>
</reference>
<gene>
    <name evidence="1" type="primary">POLX_72</name>
    <name evidence="1" type="ORF">CM83_451</name>
</gene>
<reference evidence="1" key="2">
    <citation type="submission" date="2014-07" db="EMBL/GenBank/DDBJ databases">
        <authorList>
            <person name="Hull J."/>
        </authorList>
    </citation>
    <scope>NUCLEOTIDE SEQUENCE</scope>
</reference>
<sequence length="168" mass="18830">INQKKHIKVILNRFDPLSKKIAATPMIPDIENIANPSTNSEHVHHSIPFRQAIGSLLYIQNGTRPDISFSINWLSRRQSKFSQKDWEAVIRIMRYLRGTIDLGLTFSGNTNDLNCYVDASLGLKDVNGHSTTGYIVTLFGDPIIWKTKKQSHVALSSSESEFVAMSSA</sequence>
<protein>
    <submittedName>
        <fullName evidence="1">Retrovirus-related Pol polyprotein from transposon TNT 1-94</fullName>
    </submittedName>
</protein>
<organism evidence="1">
    <name type="scientific">Lygus hesperus</name>
    <name type="common">Western plant bug</name>
    <dbReference type="NCBI Taxonomy" id="30085"/>
    <lineage>
        <taxon>Eukaryota</taxon>
        <taxon>Metazoa</taxon>
        <taxon>Ecdysozoa</taxon>
        <taxon>Arthropoda</taxon>
        <taxon>Hexapoda</taxon>
        <taxon>Insecta</taxon>
        <taxon>Pterygota</taxon>
        <taxon>Neoptera</taxon>
        <taxon>Paraneoptera</taxon>
        <taxon>Hemiptera</taxon>
        <taxon>Heteroptera</taxon>
        <taxon>Panheteroptera</taxon>
        <taxon>Cimicomorpha</taxon>
        <taxon>Miridae</taxon>
        <taxon>Mirini</taxon>
        <taxon>Lygus</taxon>
    </lineage>
</organism>
<evidence type="ECO:0000313" key="1">
    <source>
        <dbReference type="EMBL" id="JAG34280.1"/>
    </source>
</evidence>
<feature type="non-terminal residue" evidence="1">
    <location>
        <position position="1"/>
    </location>
</feature>
<proteinExistence type="predicted"/>
<dbReference type="CDD" id="cd09272">
    <property type="entry name" value="RNase_HI_RT_Ty1"/>
    <property type="match status" value="1"/>
</dbReference>
<dbReference type="AlphaFoldDB" id="A0A0A9YXJ0"/>
<feature type="non-terminal residue" evidence="1">
    <location>
        <position position="168"/>
    </location>
</feature>
<dbReference type="PANTHER" id="PTHR11439">
    <property type="entry name" value="GAG-POL-RELATED RETROTRANSPOSON"/>
    <property type="match status" value="1"/>
</dbReference>